<dbReference type="GeneID" id="107065501"/>
<dbReference type="Gene3D" id="4.10.400.10">
    <property type="entry name" value="Low-density Lipoprotein Receptor"/>
    <property type="match status" value="4"/>
</dbReference>
<dbReference type="PANTHER" id="PTHR24252:SF7">
    <property type="entry name" value="HYALIN"/>
    <property type="match status" value="1"/>
</dbReference>
<gene>
    <name evidence="7" type="primary">LOC107065501</name>
</gene>
<organism evidence="6 7">
    <name type="scientific">Polistes dominula</name>
    <name type="common">European paper wasp</name>
    <name type="synonym">Vespa dominula</name>
    <dbReference type="NCBI Taxonomy" id="743375"/>
    <lineage>
        <taxon>Eukaryota</taxon>
        <taxon>Metazoa</taxon>
        <taxon>Ecdysozoa</taxon>
        <taxon>Arthropoda</taxon>
        <taxon>Hexapoda</taxon>
        <taxon>Insecta</taxon>
        <taxon>Pterygota</taxon>
        <taxon>Neoptera</taxon>
        <taxon>Endopterygota</taxon>
        <taxon>Hymenoptera</taxon>
        <taxon>Apocrita</taxon>
        <taxon>Aculeata</taxon>
        <taxon>Vespoidea</taxon>
        <taxon>Vespidae</taxon>
        <taxon>Polistinae</taxon>
        <taxon>Polistini</taxon>
        <taxon>Polistes</taxon>
    </lineage>
</organism>
<dbReference type="Pfam" id="PF00057">
    <property type="entry name" value="Ldl_recept_a"/>
    <property type="match status" value="4"/>
</dbReference>
<dbReference type="CDD" id="cd00033">
    <property type="entry name" value="CCP"/>
    <property type="match status" value="1"/>
</dbReference>
<dbReference type="SMART" id="SM00032">
    <property type="entry name" value="CCP"/>
    <property type="match status" value="1"/>
</dbReference>
<dbReference type="InterPro" id="IPR018114">
    <property type="entry name" value="TRYPSIN_HIS"/>
</dbReference>
<name>A0ABM1I3E8_POLDO</name>
<keyword evidence="3" id="KW-0768">Sushi</keyword>
<feature type="disulfide bond" evidence="2">
    <location>
        <begin position="127"/>
        <end position="145"/>
    </location>
</feature>
<dbReference type="CDD" id="cd00190">
    <property type="entry name" value="Tryp_SPc"/>
    <property type="match status" value="1"/>
</dbReference>
<feature type="disulfide bond" evidence="2">
    <location>
        <begin position="36"/>
        <end position="54"/>
    </location>
</feature>
<dbReference type="PROSITE" id="PS01209">
    <property type="entry name" value="LDLRA_1"/>
    <property type="match status" value="3"/>
</dbReference>
<feature type="disulfide bond" evidence="2">
    <location>
        <begin position="79"/>
        <end position="97"/>
    </location>
</feature>
<dbReference type="SMART" id="SM00020">
    <property type="entry name" value="Tryp_SPc"/>
    <property type="match status" value="1"/>
</dbReference>
<comment type="caution">
    <text evidence="3">Lacks conserved residue(s) required for the propagation of feature annotation.</text>
</comment>
<reference evidence="7" key="1">
    <citation type="submission" date="2025-08" db="UniProtKB">
        <authorList>
            <consortium name="RefSeq"/>
        </authorList>
    </citation>
    <scope>IDENTIFICATION</scope>
    <source>
        <tissue evidence="7">Whole body</tissue>
    </source>
</reference>
<dbReference type="InterPro" id="IPR036055">
    <property type="entry name" value="LDL_receptor-like_sf"/>
</dbReference>
<evidence type="ECO:0000259" key="4">
    <source>
        <dbReference type="PROSITE" id="PS50240"/>
    </source>
</evidence>
<dbReference type="SUPFAM" id="SSF50494">
    <property type="entry name" value="Trypsin-like serine proteases"/>
    <property type="match status" value="1"/>
</dbReference>
<dbReference type="InterPro" id="IPR001254">
    <property type="entry name" value="Trypsin_dom"/>
</dbReference>
<dbReference type="PRINTS" id="PR00261">
    <property type="entry name" value="LDLRECEPTOR"/>
</dbReference>
<proteinExistence type="predicted"/>
<keyword evidence="1 2" id="KW-1015">Disulfide bond</keyword>
<dbReference type="RefSeq" id="XP_015174735.1">
    <property type="nucleotide sequence ID" value="XM_015319249.1"/>
</dbReference>
<feature type="disulfide bond" evidence="2">
    <location>
        <begin position="29"/>
        <end position="41"/>
    </location>
</feature>
<evidence type="ECO:0000313" key="7">
    <source>
        <dbReference type="RefSeq" id="XP_015174735.1"/>
    </source>
</evidence>
<dbReference type="InterPro" id="IPR043504">
    <property type="entry name" value="Peptidase_S1_PA_chymotrypsin"/>
</dbReference>
<accession>A0ABM1I3E8</accession>
<feature type="disulfide bond" evidence="2">
    <location>
        <begin position="120"/>
        <end position="132"/>
    </location>
</feature>
<dbReference type="PROSITE" id="PS00134">
    <property type="entry name" value="TRYPSIN_HIS"/>
    <property type="match status" value="1"/>
</dbReference>
<dbReference type="Gene3D" id="2.10.70.10">
    <property type="entry name" value="Complement Module, domain 1"/>
    <property type="match status" value="1"/>
</dbReference>
<evidence type="ECO:0000256" key="3">
    <source>
        <dbReference type="PROSITE-ProRule" id="PRU00302"/>
    </source>
</evidence>
<dbReference type="CDD" id="cd00112">
    <property type="entry name" value="LDLa"/>
    <property type="match status" value="4"/>
</dbReference>
<dbReference type="Proteomes" id="UP000694924">
    <property type="component" value="Unplaced"/>
</dbReference>
<dbReference type="Pfam" id="PF00084">
    <property type="entry name" value="Sushi"/>
    <property type="match status" value="2"/>
</dbReference>
<dbReference type="PROSITE" id="PS50068">
    <property type="entry name" value="LDLRA_2"/>
    <property type="match status" value="4"/>
</dbReference>
<dbReference type="SMART" id="SM00192">
    <property type="entry name" value="LDLa"/>
    <property type="match status" value="4"/>
</dbReference>
<evidence type="ECO:0000313" key="6">
    <source>
        <dbReference type="Proteomes" id="UP000694924"/>
    </source>
</evidence>
<evidence type="ECO:0000256" key="2">
    <source>
        <dbReference type="PROSITE-ProRule" id="PRU00124"/>
    </source>
</evidence>
<dbReference type="PROSITE" id="PS50923">
    <property type="entry name" value="SUSHI"/>
    <property type="match status" value="1"/>
</dbReference>
<dbReference type="SUPFAM" id="SSF57424">
    <property type="entry name" value="LDL receptor-like module"/>
    <property type="match status" value="4"/>
</dbReference>
<dbReference type="SUPFAM" id="SSF57535">
    <property type="entry name" value="Complement control module/SCR domain"/>
    <property type="match status" value="1"/>
</dbReference>
<evidence type="ECO:0000259" key="5">
    <source>
        <dbReference type="PROSITE" id="PS50923"/>
    </source>
</evidence>
<keyword evidence="6" id="KW-1185">Reference proteome</keyword>
<evidence type="ECO:0000256" key="1">
    <source>
        <dbReference type="ARBA" id="ARBA00023157"/>
    </source>
</evidence>
<sequence length="662" mass="73473">MKIVNRKYYTLITFTTILNIVSTQQGNQCSSGKFQCNNGECINGSLLCDGRPDCEDQSDETEYQCSKENIVCSAYAFRCNYGACIDGDLICNGKRDCIDNSDETLPRCKDKIDNTNSGKCSLQQFRCDNGQCINAIDLCDGKVDCIDKSDETISKCKSLNCHKFLFRCNYGACIDGDFKCNNVRDCVDGSDEDPEMCSRGTSTTTTSSPIEPFTNRTSINCIVPPQPVNGYRQLHKRYCLWQQSDCDVEEGKQLPDGAYLIYTCNPGYKISGPGDVFCSPEGKWKNIPVCTEIRCKSLASESTYAECTLNNKYEPCESPVKPGTIATLSCRNSYQQEGSYLSNQENQVICNNMGEWEPPNPLRCVPECGIIAPTSQQPLIVNGSIPNVAEFPWHATLYIQKTRRGPKEFICGATIIKENFLLTAAHCIYDQTNRRVDNANKYYVATGNIYRDYDSSLHDERYVKKARVTNIYIKCNYLGFEGNYASDIAILKIDNPFVFSSLLLPACLDETFIDSGLGKVAGFGRTDPALTGTGSSSFILQFVLLPYVPLNQCKSTINSVDSEKLITDDKFCAGYTNGTSVCDGDSGGGLVFNTRNLWYLRGIVSSGLGETLTGGSRHCNSHSYSVYTRISSHISWIRETISRVETSRPLPPCRNIISYASM</sequence>
<feature type="disulfide bond" evidence="2">
    <location>
        <begin position="161"/>
        <end position="173"/>
    </location>
</feature>
<feature type="domain" description="Peptidase S1" evidence="4">
    <location>
        <begin position="380"/>
        <end position="642"/>
    </location>
</feature>
<protein>
    <submittedName>
        <fullName evidence="7">Limulus clotting factor C-like</fullName>
    </submittedName>
</protein>
<dbReference type="InterPro" id="IPR035976">
    <property type="entry name" value="Sushi/SCR/CCP_sf"/>
</dbReference>
<dbReference type="InterPro" id="IPR009003">
    <property type="entry name" value="Peptidase_S1_PA"/>
</dbReference>
<feature type="disulfide bond" evidence="2">
    <location>
        <begin position="168"/>
        <end position="186"/>
    </location>
</feature>
<dbReference type="Pfam" id="PF00089">
    <property type="entry name" value="Trypsin"/>
    <property type="match status" value="1"/>
</dbReference>
<feature type="disulfide bond" evidence="2">
    <location>
        <begin position="72"/>
        <end position="84"/>
    </location>
</feature>
<dbReference type="PROSITE" id="PS50240">
    <property type="entry name" value="TRYPSIN_DOM"/>
    <property type="match status" value="1"/>
</dbReference>
<dbReference type="PANTHER" id="PTHR24252">
    <property type="entry name" value="ACROSIN-RELATED"/>
    <property type="match status" value="1"/>
</dbReference>
<feature type="domain" description="Sushi" evidence="5">
    <location>
        <begin position="244"/>
        <end position="292"/>
    </location>
</feature>
<dbReference type="Gene3D" id="2.40.10.10">
    <property type="entry name" value="Trypsin-like serine proteases"/>
    <property type="match status" value="1"/>
</dbReference>
<dbReference type="InterPro" id="IPR002172">
    <property type="entry name" value="LDrepeatLR_classA_rpt"/>
</dbReference>
<dbReference type="InterPro" id="IPR023415">
    <property type="entry name" value="LDLR_class-A_CS"/>
</dbReference>
<dbReference type="InterPro" id="IPR000436">
    <property type="entry name" value="Sushi_SCR_CCP_dom"/>
</dbReference>